<protein>
    <submittedName>
        <fullName evidence="2">Uncharacterized protein</fullName>
    </submittedName>
</protein>
<evidence type="ECO:0000256" key="1">
    <source>
        <dbReference type="SAM" id="Coils"/>
    </source>
</evidence>
<dbReference type="Proteomes" id="UP000431269">
    <property type="component" value="Chromosome"/>
</dbReference>
<dbReference type="KEGG" id="tsv:DSM104635_03947"/>
<dbReference type="AlphaFoldDB" id="A0A6I6MSF3"/>
<keyword evidence="3" id="KW-1185">Reference proteome</keyword>
<dbReference type="EMBL" id="CP047045">
    <property type="protein sequence ID" value="QGZ97081.1"/>
    <property type="molecule type" value="Genomic_DNA"/>
</dbReference>
<gene>
    <name evidence="2" type="ORF">DSM104635_03947</name>
</gene>
<reference evidence="3" key="1">
    <citation type="submission" date="2019-12" db="EMBL/GenBank/DDBJ databases">
        <title>Complete genome of Terracaulis silvestris 0127_4.</title>
        <authorList>
            <person name="Vieira S."/>
            <person name="Riedel T."/>
            <person name="Sproer C."/>
            <person name="Pascual J."/>
            <person name="Boedeker C."/>
            <person name="Overmann J."/>
        </authorList>
    </citation>
    <scope>NUCLEOTIDE SEQUENCE [LARGE SCALE GENOMIC DNA]</scope>
    <source>
        <strain evidence="3">0127_4</strain>
    </source>
</reference>
<dbReference type="RefSeq" id="WP_158767906.1">
    <property type="nucleotide sequence ID" value="NZ_CP047045.1"/>
</dbReference>
<name>A0A6I6MSF3_9CAUL</name>
<keyword evidence="1" id="KW-0175">Coiled coil</keyword>
<accession>A0A6I6MSF3</accession>
<feature type="coiled-coil region" evidence="1">
    <location>
        <begin position="457"/>
        <end position="546"/>
    </location>
</feature>
<sequence length="738" mass="79591">MSENSWVLKGVEPEVREKAVAEAARLGVNVGDYLTDMLLRSALIDQVNALGEAETAPFAHEEAVNFAPPPESPEGFAVRHRLKGLERRLSASVGGLDGAIHAVDTALYDVTARLGETEALAGDTAHALGQTQQEINNVVTGLQLHIAVLEDNMGALGQAQDERAGGLSHRIDYVESQARAAQQANAVLADAHETLKHAVAEDFSAFAHEIADRLGAGLHDVRSAADAAAEQADSAVAHLIQELRTMRDVLDERVSDGVSETRARVQAAFAETSERIAGLTDRVAENERFNSRVSEQLRAQIADVEDAAQIALEETAQGLRQTASVLAADIALAGQESRAALENTRAALSAEIIAVREDQLSQLARLKLIDVAVGNTINELGAVREAVENRLRGALDDAQSETDARFDALSARTNNNERETAHLRQTLIVEIERVEASTFASLEKLARDIASSDTAAQNHIEIAIRSARAELDALRNQVVTETTALREDQTGIAARLTLMDGALARVEADNAPLAARLAQLEEASGIAETEQALAMIRQQIAAFTERADDRRLEHTLTGRIADIEARTASADESLQGVARMLNRVAAQSVESTQRAEDRAHQVELALADVRLDHISLNEKANIGDLVLALEVRVAGMEQRQTDALHMLRNDIARFVADNDARLATLEDAPVAATAAASTAPTDDMLAAFKDLRTRIEDRIHGIEQRSVRTLEQVADTVAMIEQRFIEAEASAERDVKSA</sequence>
<evidence type="ECO:0000313" key="3">
    <source>
        <dbReference type="Proteomes" id="UP000431269"/>
    </source>
</evidence>
<evidence type="ECO:0000313" key="2">
    <source>
        <dbReference type="EMBL" id="QGZ97081.1"/>
    </source>
</evidence>
<organism evidence="2 3">
    <name type="scientific">Terricaulis silvestris</name>
    <dbReference type="NCBI Taxonomy" id="2686094"/>
    <lineage>
        <taxon>Bacteria</taxon>
        <taxon>Pseudomonadati</taxon>
        <taxon>Pseudomonadota</taxon>
        <taxon>Alphaproteobacteria</taxon>
        <taxon>Caulobacterales</taxon>
        <taxon>Caulobacteraceae</taxon>
        <taxon>Terricaulis</taxon>
    </lineage>
</organism>
<dbReference type="SUPFAM" id="SSF58113">
    <property type="entry name" value="Apolipoprotein A-I"/>
    <property type="match status" value="1"/>
</dbReference>
<proteinExistence type="predicted"/>